<dbReference type="STRING" id="398767.Glov_1003"/>
<dbReference type="RefSeq" id="WP_012469076.1">
    <property type="nucleotide sequence ID" value="NC_010814.1"/>
</dbReference>
<dbReference type="Gene3D" id="3.90.700.10">
    <property type="entry name" value="Succinate dehydrogenase/fumarate reductase flavoprotein, catalytic domain"/>
    <property type="match status" value="1"/>
</dbReference>
<dbReference type="Pfam" id="PF00890">
    <property type="entry name" value="FAD_binding_2"/>
    <property type="match status" value="1"/>
</dbReference>
<dbReference type="GO" id="GO:0016491">
    <property type="term" value="F:oxidoreductase activity"/>
    <property type="evidence" value="ECO:0007669"/>
    <property type="project" value="UniProtKB-KW"/>
</dbReference>
<name>B3E602_TRIL1</name>
<accession>B3E602</accession>
<feature type="domain" description="FAD-dependent oxidoreductase 2 FAD-binding" evidence="6">
    <location>
        <begin position="43"/>
        <end position="498"/>
    </location>
</feature>
<keyword evidence="8" id="KW-1185">Reference proteome</keyword>
<keyword evidence="3" id="KW-0274">FAD</keyword>
<protein>
    <submittedName>
        <fullName evidence="7">Fumarate reductase/succinate dehydrogenase flavoprotein domain protein</fullName>
    </submittedName>
</protein>
<evidence type="ECO:0000256" key="2">
    <source>
        <dbReference type="ARBA" id="ARBA00022630"/>
    </source>
</evidence>
<proteinExistence type="predicted"/>
<keyword evidence="5" id="KW-1133">Transmembrane helix</keyword>
<dbReference type="OrthoDB" id="9806724at2"/>
<comment type="cofactor">
    <cofactor evidence="1">
        <name>FAD</name>
        <dbReference type="ChEBI" id="CHEBI:57692"/>
    </cofactor>
</comment>
<dbReference type="InterPro" id="IPR027477">
    <property type="entry name" value="Succ_DH/fumarate_Rdtase_cat_sf"/>
</dbReference>
<sequence length="522" mass="56630">MIDTLILQKVSKKTIRNVMLFAIMLVMVSPTVILAAEKGQQHDAIVVGAGIAGLSASWELAQKGFDVAVIEMQPLYGGTATMSEGALCIVGTPEQAKAGIIDSPQIAFKDFMTYGSDQGGPGPDVEWVRYYTNKSRHEIYDWLTGLGVTFEKSAVLMPGNSVPRWHKVIGKGRGLVEPIHRACKQSSRVTFFYGHKALSLIRGKSGRISGIRAQRLKDNVSIDYLAPVVILATGGFQGNMKMVQKYWPERQPFPERILKGAGINATGSGHEMAQAVGARLFNMQYQWNYATGLQSPSDITGSRGLNAFSQQSIWVNKAGSRFVNESQDTRMTFPELIKQPGGTYWAIFDSAARNSFFISGWSRESIEEGLFNNQQNSRFVKSAPTIAELAVAAGLPPQILTETVNHWNAMVTAGSDTDFGRIGCCRTPWSNPNRIERAPFYAVQFYPLARKSMGGVSIDRSCRVLDDSGKHIPGLYAAGELTGLAGVNGKASLEGTFLGTSIMTGRVAGRAAAAELSGQTKP</sequence>
<dbReference type="KEGG" id="glo:Glov_1003"/>
<gene>
    <name evidence="7" type="ordered locus">Glov_1003</name>
</gene>
<keyword evidence="2" id="KW-0285">Flavoprotein</keyword>
<evidence type="ECO:0000256" key="4">
    <source>
        <dbReference type="ARBA" id="ARBA00023002"/>
    </source>
</evidence>
<dbReference type="eggNOG" id="COG3573">
    <property type="taxonomic scope" value="Bacteria"/>
</dbReference>
<evidence type="ECO:0000313" key="7">
    <source>
        <dbReference type="EMBL" id="ACD94726.1"/>
    </source>
</evidence>
<dbReference type="HOGENOM" id="CLU_011398_4_5_7"/>
<dbReference type="Gene3D" id="3.50.50.60">
    <property type="entry name" value="FAD/NAD(P)-binding domain"/>
    <property type="match status" value="1"/>
</dbReference>
<dbReference type="InterPro" id="IPR050315">
    <property type="entry name" value="FAD-oxidoreductase_2"/>
</dbReference>
<evidence type="ECO:0000256" key="5">
    <source>
        <dbReference type="SAM" id="Phobius"/>
    </source>
</evidence>
<keyword evidence="4" id="KW-0560">Oxidoreductase</keyword>
<dbReference type="SUPFAM" id="SSF51905">
    <property type="entry name" value="FAD/NAD(P)-binding domain"/>
    <property type="match status" value="1"/>
</dbReference>
<organism evidence="7 8">
    <name type="scientific">Trichlorobacter lovleyi (strain ATCC BAA-1151 / DSM 17278 / SZ)</name>
    <name type="common">Geobacter lovleyi</name>
    <dbReference type="NCBI Taxonomy" id="398767"/>
    <lineage>
        <taxon>Bacteria</taxon>
        <taxon>Pseudomonadati</taxon>
        <taxon>Thermodesulfobacteriota</taxon>
        <taxon>Desulfuromonadia</taxon>
        <taxon>Geobacterales</taxon>
        <taxon>Geobacteraceae</taxon>
        <taxon>Trichlorobacter</taxon>
    </lineage>
</organism>
<reference evidence="7 8" key="1">
    <citation type="submission" date="2008-05" db="EMBL/GenBank/DDBJ databases">
        <title>Complete sequence of chromosome of Geobacter lovleyi SZ.</title>
        <authorList>
            <consortium name="US DOE Joint Genome Institute"/>
            <person name="Lucas S."/>
            <person name="Copeland A."/>
            <person name="Lapidus A."/>
            <person name="Glavina del Rio T."/>
            <person name="Dalin E."/>
            <person name="Tice H."/>
            <person name="Bruce D."/>
            <person name="Goodwin L."/>
            <person name="Pitluck S."/>
            <person name="Chertkov O."/>
            <person name="Meincke L."/>
            <person name="Brettin T."/>
            <person name="Detter J.C."/>
            <person name="Han C."/>
            <person name="Tapia R."/>
            <person name="Kuske C.R."/>
            <person name="Schmutz J."/>
            <person name="Larimer F."/>
            <person name="Land M."/>
            <person name="Hauser L."/>
            <person name="Kyrpides N."/>
            <person name="Mikhailova N."/>
            <person name="Sung Y."/>
            <person name="Fletcher K.E."/>
            <person name="Ritalahti K.M."/>
            <person name="Loeffler F.E."/>
            <person name="Richardson P."/>
        </authorList>
    </citation>
    <scope>NUCLEOTIDE SEQUENCE [LARGE SCALE GENOMIC DNA]</scope>
    <source>
        <strain evidence="8">ATCC BAA-1151 / DSM 17278 / SZ</strain>
    </source>
</reference>
<feature type="transmembrane region" description="Helical" evidence="5">
    <location>
        <begin position="18"/>
        <end position="36"/>
    </location>
</feature>
<evidence type="ECO:0000259" key="6">
    <source>
        <dbReference type="Pfam" id="PF00890"/>
    </source>
</evidence>
<dbReference type="PANTHER" id="PTHR43400">
    <property type="entry name" value="FUMARATE REDUCTASE"/>
    <property type="match status" value="1"/>
</dbReference>
<dbReference type="InterPro" id="IPR003953">
    <property type="entry name" value="FAD-dep_OxRdtase_2_FAD-bd"/>
</dbReference>
<dbReference type="Proteomes" id="UP000002420">
    <property type="component" value="Chromosome"/>
</dbReference>
<keyword evidence="5" id="KW-0812">Transmembrane</keyword>
<dbReference type="SUPFAM" id="SSF56425">
    <property type="entry name" value="Succinate dehydrogenase/fumarate reductase flavoprotein, catalytic domain"/>
    <property type="match status" value="1"/>
</dbReference>
<dbReference type="GO" id="GO:0008202">
    <property type="term" value="P:steroid metabolic process"/>
    <property type="evidence" value="ECO:0007669"/>
    <property type="project" value="UniProtKB-ARBA"/>
</dbReference>
<dbReference type="InterPro" id="IPR036188">
    <property type="entry name" value="FAD/NAD-bd_sf"/>
</dbReference>
<dbReference type="EMBL" id="CP001089">
    <property type="protein sequence ID" value="ACD94726.1"/>
    <property type="molecule type" value="Genomic_DNA"/>
</dbReference>
<evidence type="ECO:0000313" key="8">
    <source>
        <dbReference type="Proteomes" id="UP000002420"/>
    </source>
</evidence>
<dbReference type="PANTHER" id="PTHR43400:SF10">
    <property type="entry name" value="3-OXOSTEROID 1-DEHYDROGENASE"/>
    <property type="match status" value="1"/>
</dbReference>
<keyword evidence="5" id="KW-0472">Membrane</keyword>
<evidence type="ECO:0000256" key="1">
    <source>
        <dbReference type="ARBA" id="ARBA00001974"/>
    </source>
</evidence>
<dbReference type="AlphaFoldDB" id="B3E602"/>
<evidence type="ECO:0000256" key="3">
    <source>
        <dbReference type="ARBA" id="ARBA00022827"/>
    </source>
</evidence>